<dbReference type="EMBL" id="CP051677">
    <property type="protein sequence ID" value="QJD80800.1"/>
    <property type="molecule type" value="Genomic_DNA"/>
</dbReference>
<evidence type="ECO:0000313" key="2">
    <source>
        <dbReference type="EMBL" id="QJD80800.1"/>
    </source>
</evidence>
<evidence type="ECO:0008006" key="4">
    <source>
        <dbReference type="Google" id="ProtNLM"/>
    </source>
</evidence>
<protein>
    <recommendedName>
        <fullName evidence="4">Bulb-type lectin domain-containing protein</fullName>
    </recommendedName>
</protein>
<proteinExistence type="predicted"/>
<dbReference type="PANTHER" id="PTHR42754:SF1">
    <property type="entry name" value="LIPOPROTEIN"/>
    <property type="match status" value="1"/>
</dbReference>
<name>A0A7L5DZ70_9BACT</name>
<dbReference type="SUPFAM" id="SSF63829">
    <property type="entry name" value="Calcium-dependent phosphotriesterase"/>
    <property type="match status" value="1"/>
</dbReference>
<keyword evidence="3" id="KW-1185">Reference proteome</keyword>
<organism evidence="2 3">
    <name type="scientific">Spirosoma rhododendri</name>
    <dbReference type="NCBI Taxonomy" id="2728024"/>
    <lineage>
        <taxon>Bacteria</taxon>
        <taxon>Pseudomonadati</taxon>
        <taxon>Bacteroidota</taxon>
        <taxon>Cytophagia</taxon>
        <taxon>Cytophagales</taxon>
        <taxon>Cytophagaceae</taxon>
        <taxon>Spirosoma</taxon>
    </lineage>
</organism>
<dbReference type="RefSeq" id="WP_169552820.1">
    <property type="nucleotide sequence ID" value="NZ_CP051677.1"/>
</dbReference>
<reference evidence="2 3" key="1">
    <citation type="submission" date="2020-04" db="EMBL/GenBank/DDBJ databases">
        <title>Genome sequencing of novel species.</title>
        <authorList>
            <person name="Heo J."/>
            <person name="Kim S.-J."/>
            <person name="Kim J.-S."/>
            <person name="Hong S.-B."/>
            <person name="Kwon S.-W."/>
        </authorList>
    </citation>
    <scope>NUCLEOTIDE SEQUENCE [LARGE SCALE GENOMIC DNA]</scope>
    <source>
        <strain evidence="2 3">CJU-R4</strain>
    </source>
</reference>
<dbReference type="PANTHER" id="PTHR42754">
    <property type="entry name" value="ENDOGLUCANASE"/>
    <property type="match status" value="1"/>
</dbReference>
<keyword evidence="1" id="KW-0732">Signal</keyword>
<sequence>MIHIYCFVSRSYRLCMLLLLACVTLAEAQVNQVPTIQWQQLLGSSRGSSPYQARVVRASSDGFAVLHGKVIRLNESGNTIWETTLPNPPEYPGYSTITTHIAAAPDGGFGVLAYNRFKWSLFRLNADGSIRWNKSFVESTETSTSATREFYSLICTADGGFLAVSTMGYSRSSFGTDLYKFDADGNNTIKSDVDIPAGNEPRTYSDAKQIVQMPDGTYILVGKANGASSSPADWVVKLNSQLAVIWQKNKGGRGLDNVIISPYDNTATIAVGSTTVAETRTVRISTNGDLAEDSPLSNRVNFTTSFLVAGNNPASHTTADVVNERQGDIRMQTVVGKDLAYQQKLGGSGTETVTGVVAGADGGFLVIGTTTSTDGDIQGKTNTDAVVWLVKVGPISNDIYSVKSGNWNDPTVWSCNCIPASYSDVTIKDPHIITLDSTMPMAICQNLEIIGTFSMQGGSLSINGTLLTLDGDNLTTN</sequence>
<feature type="chain" id="PRO_5029676774" description="Bulb-type lectin domain-containing protein" evidence="1">
    <location>
        <begin position="29"/>
        <end position="477"/>
    </location>
</feature>
<gene>
    <name evidence="2" type="ORF">HH216_22040</name>
</gene>
<dbReference type="KEGG" id="srho:HH216_22040"/>
<dbReference type="AlphaFoldDB" id="A0A7L5DZ70"/>
<dbReference type="Gene3D" id="2.80.10.50">
    <property type="match status" value="1"/>
</dbReference>
<evidence type="ECO:0000313" key="3">
    <source>
        <dbReference type="Proteomes" id="UP000501128"/>
    </source>
</evidence>
<feature type="signal peptide" evidence="1">
    <location>
        <begin position="1"/>
        <end position="28"/>
    </location>
</feature>
<accession>A0A7L5DZ70</accession>
<evidence type="ECO:0000256" key="1">
    <source>
        <dbReference type="SAM" id="SignalP"/>
    </source>
</evidence>
<dbReference type="Proteomes" id="UP000501128">
    <property type="component" value="Chromosome"/>
</dbReference>